<name>A0A4Q7YUW8_9BACT</name>
<keyword evidence="2" id="KW-1185">Reference proteome</keyword>
<gene>
    <name evidence="1" type="ORF">BDD14_2246</name>
</gene>
<dbReference type="Proteomes" id="UP000292958">
    <property type="component" value="Unassembled WGS sequence"/>
</dbReference>
<accession>A0A4Q7YUW8</accession>
<organism evidence="1 2">
    <name type="scientific">Edaphobacter modestus</name>
    <dbReference type="NCBI Taxonomy" id="388466"/>
    <lineage>
        <taxon>Bacteria</taxon>
        <taxon>Pseudomonadati</taxon>
        <taxon>Acidobacteriota</taxon>
        <taxon>Terriglobia</taxon>
        <taxon>Terriglobales</taxon>
        <taxon>Acidobacteriaceae</taxon>
        <taxon>Edaphobacter</taxon>
    </lineage>
</organism>
<sequence>MGSNTEIVVRTAWCRMLAASMPQMQTGCAPKTLL</sequence>
<dbReference type="EMBL" id="SHKW01000001">
    <property type="protein sequence ID" value="RZU40769.1"/>
    <property type="molecule type" value="Genomic_DNA"/>
</dbReference>
<dbReference type="AlphaFoldDB" id="A0A4Q7YUW8"/>
<reference evidence="1 2" key="1">
    <citation type="submission" date="2019-02" db="EMBL/GenBank/DDBJ databases">
        <title>Genomic Encyclopedia of Archaeal and Bacterial Type Strains, Phase II (KMG-II): from individual species to whole genera.</title>
        <authorList>
            <person name="Goeker M."/>
        </authorList>
    </citation>
    <scope>NUCLEOTIDE SEQUENCE [LARGE SCALE GENOMIC DNA]</scope>
    <source>
        <strain evidence="1 2">DSM 18101</strain>
    </source>
</reference>
<evidence type="ECO:0000313" key="1">
    <source>
        <dbReference type="EMBL" id="RZU40769.1"/>
    </source>
</evidence>
<proteinExistence type="predicted"/>
<protein>
    <submittedName>
        <fullName evidence="1">Uncharacterized protein</fullName>
    </submittedName>
</protein>
<evidence type="ECO:0000313" key="2">
    <source>
        <dbReference type="Proteomes" id="UP000292958"/>
    </source>
</evidence>
<comment type="caution">
    <text evidence="1">The sequence shown here is derived from an EMBL/GenBank/DDBJ whole genome shotgun (WGS) entry which is preliminary data.</text>
</comment>